<name>A0ACC0WF56_9STRA</name>
<keyword evidence="2" id="KW-1185">Reference proteome</keyword>
<evidence type="ECO:0000313" key="1">
    <source>
        <dbReference type="EMBL" id="KAI9917470.1"/>
    </source>
</evidence>
<sequence>MAKDVHRVANSYTFDDSKFVSLVKGEATRAASNILDQGKSVFPLRTGLVAISLFILGLVLIYVSTHVGLDEENRGVSIFILGLIAFVPGSYATCQLYGAWKGWKGYHYSQIPSFDD</sequence>
<reference evidence="1 2" key="1">
    <citation type="journal article" date="2022" name="bioRxiv">
        <title>The genome of the oomycete Peronosclerospora sorghi, a cosmopolitan pathogen of maize and sorghum, is inflated with dispersed pseudogenes.</title>
        <authorList>
            <person name="Fletcher K."/>
            <person name="Martin F."/>
            <person name="Isakeit T."/>
            <person name="Cavanaugh K."/>
            <person name="Magill C."/>
            <person name="Michelmore R."/>
        </authorList>
    </citation>
    <scope>NUCLEOTIDE SEQUENCE [LARGE SCALE GENOMIC DNA]</scope>
    <source>
        <strain evidence="1">P6</strain>
    </source>
</reference>
<accession>A0ACC0WF56</accession>
<comment type="caution">
    <text evidence="1">The sequence shown here is derived from an EMBL/GenBank/DDBJ whole genome shotgun (WGS) entry which is preliminary data.</text>
</comment>
<protein>
    <submittedName>
        <fullName evidence="1">Uncharacterized protein</fullName>
    </submittedName>
</protein>
<gene>
    <name evidence="1" type="ORF">PsorP6_012647</name>
</gene>
<proteinExistence type="predicted"/>
<organism evidence="1 2">
    <name type="scientific">Peronosclerospora sorghi</name>
    <dbReference type="NCBI Taxonomy" id="230839"/>
    <lineage>
        <taxon>Eukaryota</taxon>
        <taxon>Sar</taxon>
        <taxon>Stramenopiles</taxon>
        <taxon>Oomycota</taxon>
        <taxon>Peronosporomycetes</taxon>
        <taxon>Peronosporales</taxon>
        <taxon>Peronosporaceae</taxon>
        <taxon>Peronosclerospora</taxon>
    </lineage>
</organism>
<dbReference type="Proteomes" id="UP001163321">
    <property type="component" value="Chromosome 13"/>
</dbReference>
<dbReference type="EMBL" id="CM047592">
    <property type="protein sequence ID" value="KAI9917470.1"/>
    <property type="molecule type" value="Genomic_DNA"/>
</dbReference>
<evidence type="ECO:0000313" key="2">
    <source>
        <dbReference type="Proteomes" id="UP001163321"/>
    </source>
</evidence>